<keyword evidence="6" id="KW-0472">Membrane</keyword>
<evidence type="ECO:0000256" key="5">
    <source>
        <dbReference type="ARBA" id="ARBA00022777"/>
    </source>
</evidence>
<comment type="catalytic activity">
    <reaction evidence="1">
        <text>ATP + protein L-histidine = ADP + protein N-phospho-L-histidine.</text>
        <dbReference type="EC" id="2.7.13.3"/>
    </reaction>
</comment>
<dbReference type="SMART" id="SM00387">
    <property type="entry name" value="HATPase_c"/>
    <property type="match status" value="1"/>
</dbReference>
<dbReference type="InterPro" id="IPR036097">
    <property type="entry name" value="HisK_dim/P_sf"/>
</dbReference>
<dbReference type="Pfam" id="PF00512">
    <property type="entry name" value="HisKA"/>
    <property type="match status" value="1"/>
</dbReference>
<dbReference type="FunFam" id="3.30.565.10:FF:000010">
    <property type="entry name" value="Sensor histidine kinase RcsC"/>
    <property type="match status" value="1"/>
</dbReference>
<feature type="transmembrane region" description="Helical" evidence="6">
    <location>
        <begin position="186"/>
        <end position="207"/>
    </location>
</feature>
<keyword evidence="6" id="KW-1133">Transmembrane helix</keyword>
<comment type="caution">
    <text evidence="8">The sequence shown here is derived from an EMBL/GenBank/DDBJ whole genome shotgun (WGS) entry which is preliminary data.</text>
</comment>
<dbReference type="EMBL" id="MGFQ01000036">
    <property type="protein sequence ID" value="OGM08770.1"/>
    <property type="molecule type" value="Genomic_DNA"/>
</dbReference>
<proteinExistence type="predicted"/>
<dbReference type="AlphaFoldDB" id="A0A1F7X121"/>
<dbReference type="PROSITE" id="PS50109">
    <property type="entry name" value="HIS_KIN"/>
    <property type="match status" value="1"/>
</dbReference>
<dbReference type="PANTHER" id="PTHR43047:SF72">
    <property type="entry name" value="OSMOSENSING HISTIDINE PROTEIN KINASE SLN1"/>
    <property type="match status" value="1"/>
</dbReference>
<dbReference type="InterPro" id="IPR004358">
    <property type="entry name" value="Sig_transdc_His_kin-like_C"/>
</dbReference>
<dbReference type="PANTHER" id="PTHR43047">
    <property type="entry name" value="TWO-COMPONENT HISTIDINE PROTEIN KINASE"/>
    <property type="match status" value="1"/>
</dbReference>
<accession>A0A1F7X121</accession>
<keyword evidence="5" id="KW-0418">Kinase</keyword>
<keyword evidence="6" id="KW-0812">Transmembrane</keyword>
<dbReference type="SMART" id="SM00388">
    <property type="entry name" value="HisKA"/>
    <property type="match status" value="1"/>
</dbReference>
<reference evidence="8 9" key="1">
    <citation type="journal article" date="2016" name="Nat. Commun.">
        <title>Thousands of microbial genomes shed light on interconnected biogeochemical processes in an aquifer system.</title>
        <authorList>
            <person name="Anantharaman K."/>
            <person name="Brown C.T."/>
            <person name="Hug L.A."/>
            <person name="Sharon I."/>
            <person name="Castelle C.J."/>
            <person name="Probst A.J."/>
            <person name="Thomas B.C."/>
            <person name="Singh A."/>
            <person name="Wilkins M.J."/>
            <person name="Karaoz U."/>
            <person name="Brodie E.L."/>
            <person name="Williams K.H."/>
            <person name="Hubbard S.S."/>
            <person name="Banfield J.F."/>
        </authorList>
    </citation>
    <scope>NUCLEOTIDE SEQUENCE [LARGE SCALE GENOMIC DNA]</scope>
</reference>
<dbReference type="GO" id="GO:0005886">
    <property type="term" value="C:plasma membrane"/>
    <property type="evidence" value="ECO:0007669"/>
    <property type="project" value="TreeGrafter"/>
</dbReference>
<evidence type="ECO:0000259" key="7">
    <source>
        <dbReference type="PROSITE" id="PS50109"/>
    </source>
</evidence>
<evidence type="ECO:0000313" key="8">
    <source>
        <dbReference type="EMBL" id="OGM08770.1"/>
    </source>
</evidence>
<evidence type="ECO:0000256" key="3">
    <source>
        <dbReference type="ARBA" id="ARBA00022553"/>
    </source>
</evidence>
<dbReference type="CDD" id="cd00082">
    <property type="entry name" value="HisKA"/>
    <property type="match status" value="1"/>
</dbReference>
<protein>
    <recommendedName>
        <fullName evidence="2">histidine kinase</fullName>
        <ecNumber evidence="2">2.7.13.3</ecNumber>
    </recommendedName>
</protein>
<evidence type="ECO:0000256" key="6">
    <source>
        <dbReference type="SAM" id="Phobius"/>
    </source>
</evidence>
<gene>
    <name evidence="8" type="ORF">A2Z67_01835</name>
</gene>
<sequence length="446" mass="49689">MIAAKLSEKIKSFGRLGYIIYPIVILICIPILLIINTAWNLKTFNRDVNFLIRHQAVSVAETIKPIVLDNISDIEKLREILIKTANSNSDIVDISILSENNQEIDLLVSSSGNYSQDDFKNLGLSQLSIGLNESFAGLGYDPIAGKNLWNVSVPLEKIEGGNYIVFLKFGVDKVDEILQRTSKDSYMILSILVIVALALLVNHFIFYQKAQKTRQLEEVDKLKDEFLSMAAHELRTPITALVGYLVLLQKKISPEEAQKIASDIALLQSLTNDLRNLIEDLLDVSRIEQGRLTYEVADVDVNKVIGDVVATLFPSAQEKGLAINYQAQSLPIVKADHNRLRQVVTNLLGNSVKYTLEGSIEVKAKKEDKFIEVSVKDTGIGIPPNELPKLFSKFHRVQDKKTESARGTGLGLWITKQIVEQMGGKMSVESIYGTGSRFSFTIPLRS</sequence>
<evidence type="ECO:0000256" key="1">
    <source>
        <dbReference type="ARBA" id="ARBA00000085"/>
    </source>
</evidence>
<dbReference type="InterPro" id="IPR003594">
    <property type="entry name" value="HATPase_dom"/>
</dbReference>
<keyword evidence="4" id="KW-0808">Transferase</keyword>
<dbReference type="CDD" id="cd16922">
    <property type="entry name" value="HATPase_EvgS-ArcB-TorS-like"/>
    <property type="match status" value="1"/>
</dbReference>
<dbReference type="PRINTS" id="PR00344">
    <property type="entry name" value="BCTRLSENSOR"/>
</dbReference>
<evidence type="ECO:0000256" key="2">
    <source>
        <dbReference type="ARBA" id="ARBA00012438"/>
    </source>
</evidence>
<dbReference type="InterPro" id="IPR005467">
    <property type="entry name" value="His_kinase_dom"/>
</dbReference>
<dbReference type="InterPro" id="IPR003661">
    <property type="entry name" value="HisK_dim/P_dom"/>
</dbReference>
<keyword evidence="3" id="KW-0597">Phosphoprotein</keyword>
<feature type="transmembrane region" description="Helical" evidence="6">
    <location>
        <begin position="18"/>
        <end position="39"/>
    </location>
</feature>
<dbReference type="EC" id="2.7.13.3" evidence="2"/>
<dbReference type="Gene3D" id="1.10.287.130">
    <property type="match status" value="1"/>
</dbReference>
<organism evidence="8 9">
    <name type="scientific">Candidatus Woesebacteria bacterium RBG_13_36_22</name>
    <dbReference type="NCBI Taxonomy" id="1802478"/>
    <lineage>
        <taxon>Bacteria</taxon>
        <taxon>Candidatus Woeseibacteriota</taxon>
    </lineage>
</organism>
<dbReference type="GO" id="GO:0000155">
    <property type="term" value="F:phosphorelay sensor kinase activity"/>
    <property type="evidence" value="ECO:0007669"/>
    <property type="project" value="InterPro"/>
</dbReference>
<dbReference type="SUPFAM" id="SSF47384">
    <property type="entry name" value="Homodimeric domain of signal transducing histidine kinase"/>
    <property type="match status" value="1"/>
</dbReference>
<dbReference type="GO" id="GO:0009927">
    <property type="term" value="F:histidine phosphotransfer kinase activity"/>
    <property type="evidence" value="ECO:0007669"/>
    <property type="project" value="TreeGrafter"/>
</dbReference>
<evidence type="ECO:0000256" key="4">
    <source>
        <dbReference type="ARBA" id="ARBA00022679"/>
    </source>
</evidence>
<dbReference type="SUPFAM" id="SSF55874">
    <property type="entry name" value="ATPase domain of HSP90 chaperone/DNA topoisomerase II/histidine kinase"/>
    <property type="match status" value="1"/>
</dbReference>
<dbReference type="Pfam" id="PF02518">
    <property type="entry name" value="HATPase_c"/>
    <property type="match status" value="1"/>
</dbReference>
<feature type="domain" description="Histidine kinase" evidence="7">
    <location>
        <begin position="229"/>
        <end position="446"/>
    </location>
</feature>
<name>A0A1F7X121_9BACT</name>
<dbReference type="Proteomes" id="UP000176939">
    <property type="component" value="Unassembled WGS sequence"/>
</dbReference>
<dbReference type="InterPro" id="IPR036890">
    <property type="entry name" value="HATPase_C_sf"/>
</dbReference>
<evidence type="ECO:0000313" key="9">
    <source>
        <dbReference type="Proteomes" id="UP000176939"/>
    </source>
</evidence>
<dbReference type="Gene3D" id="3.30.565.10">
    <property type="entry name" value="Histidine kinase-like ATPase, C-terminal domain"/>
    <property type="match status" value="1"/>
</dbReference>